<dbReference type="EMBL" id="CAADFR010000051">
    <property type="protein sequence ID" value="VFK40031.1"/>
    <property type="molecule type" value="Genomic_DNA"/>
</dbReference>
<dbReference type="EMBL" id="CAADFU010000049">
    <property type="protein sequence ID" value="VFK45144.1"/>
    <property type="molecule type" value="Genomic_DNA"/>
</dbReference>
<organism evidence="3">
    <name type="scientific">Candidatus Kentrum sp. SD</name>
    <dbReference type="NCBI Taxonomy" id="2126332"/>
    <lineage>
        <taxon>Bacteria</taxon>
        <taxon>Pseudomonadati</taxon>
        <taxon>Pseudomonadota</taxon>
        <taxon>Gammaproteobacteria</taxon>
        <taxon>Candidatus Kentrum</taxon>
    </lineage>
</organism>
<proteinExistence type="predicted"/>
<reference evidence="3" key="1">
    <citation type="submission" date="2019-02" db="EMBL/GenBank/DDBJ databases">
        <authorList>
            <person name="Gruber-Vodicka R. H."/>
            <person name="Seah K. B. B."/>
        </authorList>
    </citation>
    <scope>NUCLEOTIDE SEQUENCE</scope>
    <source>
        <strain evidence="3">BECK_S127</strain>
        <strain evidence="2">BECK_S1320</strain>
        <strain evidence="1">BECK_S1321</strain>
    </source>
</reference>
<protein>
    <submittedName>
        <fullName evidence="3">Uncharacterized protein</fullName>
    </submittedName>
</protein>
<accession>A0A451BM37</accession>
<evidence type="ECO:0000313" key="1">
    <source>
        <dbReference type="EMBL" id="VFK40031.1"/>
    </source>
</evidence>
<evidence type="ECO:0000313" key="2">
    <source>
        <dbReference type="EMBL" id="VFK45144.1"/>
    </source>
</evidence>
<name>A0A451BM37_9GAMM</name>
<sequence length="112" mass="12807">MDNREYRATRKQIRAAVAYPANPFAQCHMPTDIGPFPPFLEAVRQCYPHLSRERHRLAKRSIQYPLRVLPTGFVLQFAASGQDTVKMNTGFHATGNEVTPEHHVLGSFMFHQ</sequence>
<dbReference type="AlphaFoldDB" id="A0A451BM37"/>
<dbReference type="EMBL" id="CAADHB010000046">
    <property type="protein sequence ID" value="VFK79365.1"/>
    <property type="molecule type" value="Genomic_DNA"/>
</dbReference>
<evidence type="ECO:0000313" key="3">
    <source>
        <dbReference type="EMBL" id="VFK79365.1"/>
    </source>
</evidence>
<gene>
    <name evidence="3" type="ORF">BECKSD772D_GA0070982_104618</name>
    <name evidence="2" type="ORF">BECKSD772E_GA0070983_10499</name>
    <name evidence="1" type="ORF">BECKSD772F_GA0070984_105111</name>
</gene>